<dbReference type="AlphaFoldDB" id="A0ABD1R496"/>
<evidence type="ECO:0000313" key="3">
    <source>
        <dbReference type="Proteomes" id="UP001604277"/>
    </source>
</evidence>
<protein>
    <submittedName>
        <fullName evidence="2">Nudix hydrolase domain-containing protein</fullName>
    </submittedName>
</protein>
<dbReference type="Pfam" id="PF15916">
    <property type="entry name" value="DUF4743"/>
    <property type="match status" value="1"/>
</dbReference>
<feature type="domain" description="DUF4743" evidence="1">
    <location>
        <begin position="96"/>
        <end position="142"/>
    </location>
</feature>
<dbReference type="InterPro" id="IPR031804">
    <property type="entry name" value="DUF4743"/>
</dbReference>
<evidence type="ECO:0000259" key="1">
    <source>
        <dbReference type="Pfam" id="PF15916"/>
    </source>
</evidence>
<keyword evidence="2" id="KW-0378">Hydrolase</keyword>
<evidence type="ECO:0000313" key="2">
    <source>
        <dbReference type="EMBL" id="KAL2482019.1"/>
    </source>
</evidence>
<dbReference type="EMBL" id="JBFOLJ010000013">
    <property type="protein sequence ID" value="KAL2482019.1"/>
    <property type="molecule type" value="Genomic_DNA"/>
</dbReference>
<proteinExistence type="predicted"/>
<comment type="caution">
    <text evidence="2">The sequence shown here is derived from an EMBL/GenBank/DDBJ whole genome shotgun (WGS) entry which is preliminary data.</text>
</comment>
<accession>A0ABD1R496</accession>
<gene>
    <name evidence="2" type="ORF">Fot_43463</name>
</gene>
<sequence length="199" mass="22095">MELLADPVGSVRRSRRRERRVGWGCGGGGGVVRRLVGSTFGGFNRGHGGGGCPALSALAGFHVWWIRPFGRSPADLGEWVGWASSKKLASSDLQAFFEKIKLCSCKSEMQCVFIPFVLEKRIVGYVHNRFADHLRGFEDVGCWQMGLLADPVECAADGRAFLWWFLSFVPWWIGRDGEETKRWRDEMAKSAPAMGVVVA</sequence>
<organism evidence="2 3">
    <name type="scientific">Forsythia ovata</name>
    <dbReference type="NCBI Taxonomy" id="205694"/>
    <lineage>
        <taxon>Eukaryota</taxon>
        <taxon>Viridiplantae</taxon>
        <taxon>Streptophyta</taxon>
        <taxon>Embryophyta</taxon>
        <taxon>Tracheophyta</taxon>
        <taxon>Spermatophyta</taxon>
        <taxon>Magnoliopsida</taxon>
        <taxon>eudicotyledons</taxon>
        <taxon>Gunneridae</taxon>
        <taxon>Pentapetalae</taxon>
        <taxon>asterids</taxon>
        <taxon>lamiids</taxon>
        <taxon>Lamiales</taxon>
        <taxon>Oleaceae</taxon>
        <taxon>Forsythieae</taxon>
        <taxon>Forsythia</taxon>
    </lineage>
</organism>
<dbReference type="Proteomes" id="UP001604277">
    <property type="component" value="Unassembled WGS sequence"/>
</dbReference>
<name>A0ABD1R496_9LAMI</name>
<reference evidence="3" key="1">
    <citation type="submission" date="2024-07" db="EMBL/GenBank/DDBJ databases">
        <title>Two chromosome-level genome assemblies of Korean endemic species Abeliophyllum distichum and Forsythia ovata (Oleaceae).</title>
        <authorList>
            <person name="Jang H."/>
        </authorList>
    </citation>
    <scope>NUCLEOTIDE SEQUENCE [LARGE SCALE GENOMIC DNA]</scope>
</reference>
<dbReference type="GO" id="GO:0016787">
    <property type="term" value="F:hydrolase activity"/>
    <property type="evidence" value="ECO:0007669"/>
    <property type="project" value="UniProtKB-KW"/>
</dbReference>
<keyword evidence="3" id="KW-1185">Reference proteome</keyword>